<keyword evidence="1" id="KW-1185">Reference proteome</keyword>
<dbReference type="WBParaSite" id="SMUV_0000753801-mRNA-1">
    <property type="protein sequence ID" value="SMUV_0000753801-mRNA-1"/>
    <property type="gene ID" value="SMUV_0000753801"/>
</dbReference>
<dbReference type="Proteomes" id="UP000046393">
    <property type="component" value="Unplaced"/>
</dbReference>
<name>A0A0N5ARZ2_9BILA</name>
<reference evidence="2" key="1">
    <citation type="submission" date="2017-02" db="UniProtKB">
        <authorList>
            <consortium name="WormBaseParasite"/>
        </authorList>
    </citation>
    <scope>IDENTIFICATION</scope>
</reference>
<evidence type="ECO:0000313" key="2">
    <source>
        <dbReference type="WBParaSite" id="SMUV_0000753801-mRNA-1"/>
    </source>
</evidence>
<dbReference type="InterPro" id="IPR052669">
    <property type="entry name" value="SL1/TIF-IB_Component"/>
</dbReference>
<proteinExistence type="predicted"/>
<sequence>MEWKSCENQRMWRALRSGKLHIHMAILREAVLNEDWSAVGRIIGRLPAIKHNTRVRSKAIRSKLFTALRHNTIALGPYLTTLFCVGFQRFMQHNLDPRITTRSAVEFMLRLVEADYSVDNSTVFRAYHALFMYNVWRTSETTIENELLRISDKLSGTVKEVPVGEERVFLDAAIHFLTSLGLPDLLFDIVCDCCTKNPFLVGHCFKMLNVLGNKEIARRVIGEFSDVSVLSPSDPILVDWIQIRLMDLELFDIDAEFFKTAAEMLCNFLDYGENRSVERAWLLLSACVRRINDTSFISSLWSERRTWWPQFHIDCLPQSADECRSEIMKIFEAAVAIR</sequence>
<dbReference type="PANTHER" id="PTHR32122:SF1">
    <property type="entry name" value="TATA BOX-BINDING PROTEIN-ASSOCIATED FACTOR RNA POLYMERASE I SUBUNIT A"/>
    <property type="match status" value="1"/>
</dbReference>
<protein>
    <submittedName>
        <fullName evidence="2">Pentatricopeptide repeat-containing protein</fullName>
    </submittedName>
</protein>
<dbReference type="STRING" id="451379.A0A0N5ARZ2"/>
<organism evidence="1 2">
    <name type="scientific">Syphacia muris</name>
    <dbReference type="NCBI Taxonomy" id="451379"/>
    <lineage>
        <taxon>Eukaryota</taxon>
        <taxon>Metazoa</taxon>
        <taxon>Ecdysozoa</taxon>
        <taxon>Nematoda</taxon>
        <taxon>Chromadorea</taxon>
        <taxon>Rhabditida</taxon>
        <taxon>Spirurina</taxon>
        <taxon>Oxyuridomorpha</taxon>
        <taxon>Oxyuroidea</taxon>
        <taxon>Oxyuridae</taxon>
        <taxon>Syphacia</taxon>
    </lineage>
</organism>
<dbReference type="PANTHER" id="PTHR32122">
    <property type="entry name" value="TATA BOX-BINDING PROTEIN ASSOCIATED FACTOR RNA POLYMERASE I SUBUNIT A"/>
    <property type="match status" value="1"/>
</dbReference>
<accession>A0A0N5ARZ2</accession>
<dbReference type="AlphaFoldDB" id="A0A0N5ARZ2"/>
<evidence type="ECO:0000313" key="1">
    <source>
        <dbReference type="Proteomes" id="UP000046393"/>
    </source>
</evidence>